<proteinExistence type="predicted"/>
<sequence>MYRAELRQNETVLISVLLQEQQGISSFGNILLTPINMTGYPHSFEKTADCISTIYSTSTTTQGFSPLCKPAGEGGSTGSHSPCFEKGFARALRPEKGEVKQPRRHRWSAAHWLILSAITGGLTRQQRSAQKLNLSYIKQEEGSHKAEEAHPQGAFAVPGFLPSVYLSLGGTELLAICSCGYSSGLGDGSLSSPLSQAHQSTFTSLHLFFSLL</sequence>
<dbReference type="Proteomes" id="UP000050525">
    <property type="component" value="Unassembled WGS sequence"/>
</dbReference>
<evidence type="ECO:0000313" key="2">
    <source>
        <dbReference type="Proteomes" id="UP000050525"/>
    </source>
</evidence>
<keyword evidence="2" id="KW-1185">Reference proteome</keyword>
<protein>
    <submittedName>
        <fullName evidence="1">Uncharacterized protein</fullName>
    </submittedName>
</protein>
<reference evidence="1 2" key="1">
    <citation type="journal article" date="2012" name="Genome Biol.">
        <title>Sequencing three crocodilian genomes to illuminate the evolution of archosaurs and amniotes.</title>
        <authorList>
            <person name="St John J.A."/>
            <person name="Braun E.L."/>
            <person name="Isberg S.R."/>
            <person name="Miles L.G."/>
            <person name="Chong A.Y."/>
            <person name="Gongora J."/>
            <person name="Dalzell P."/>
            <person name="Moran C."/>
            <person name="Bed'hom B."/>
            <person name="Abzhanov A."/>
            <person name="Burgess S.C."/>
            <person name="Cooksey A.M."/>
            <person name="Castoe T.A."/>
            <person name="Crawford N.G."/>
            <person name="Densmore L.D."/>
            <person name="Drew J.C."/>
            <person name="Edwards S.V."/>
            <person name="Faircloth B.C."/>
            <person name="Fujita M.K."/>
            <person name="Greenwold M.J."/>
            <person name="Hoffmann F.G."/>
            <person name="Howard J.M."/>
            <person name="Iguchi T."/>
            <person name="Janes D.E."/>
            <person name="Khan S.Y."/>
            <person name="Kohno S."/>
            <person name="de Koning A.J."/>
            <person name="Lance S.L."/>
            <person name="McCarthy F.M."/>
            <person name="McCormack J.E."/>
            <person name="Merchant M.E."/>
            <person name="Peterson D.G."/>
            <person name="Pollock D.D."/>
            <person name="Pourmand N."/>
            <person name="Raney B.J."/>
            <person name="Roessler K.A."/>
            <person name="Sanford J.R."/>
            <person name="Sawyer R.H."/>
            <person name="Schmidt C.J."/>
            <person name="Triplett E.W."/>
            <person name="Tuberville T.D."/>
            <person name="Venegas-Anaya M."/>
            <person name="Howard J.T."/>
            <person name="Jarvis E.D."/>
            <person name="Guillette L.J.Jr."/>
            <person name="Glenn T.C."/>
            <person name="Green R.E."/>
            <person name="Ray D.A."/>
        </authorList>
    </citation>
    <scope>NUCLEOTIDE SEQUENCE [LARGE SCALE GENOMIC DNA]</scope>
    <source>
        <strain evidence="1">KSC_2009_1</strain>
    </source>
</reference>
<evidence type="ECO:0000313" key="1">
    <source>
        <dbReference type="EMBL" id="KYO22405.1"/>
    </source>
</evidence>
<gene>
    <name evidence="1" type="ORF">Y1Q_0002989</name>
</gene>
<accession>A0A151MD16</accession>
<dbReference type="EMBL" id="AKHW03006231">
    <property type="protein sequence ID" value="KYO22405.1"/>
    <property type="molecule type" value="Genomic_DNA"/>
</dbReference>
<organism evidence="1 2">
    <name type="scientific">Alligator mississippiensis</name>
    <name type="common">American alligator</name>
    <dbReference type="NCBI Taxonomy" id="8496"/>
    <lineage>
        <taxon>Eukaryota</taxon>
        <taxon>Metazoa</taxon>
        <taxon>Chordata</taxon>
        <taxon>Craniata</taxon>
        <taxon>Vertebrata</taxon>
        <taxon>Euteleostomi</taxon>
        <taxon>Archelosauria</taxon>
        <taxon>Archosauria</taxon>
        <taxon>Crocodylia</taxon>
        <taxon>Alligatoridae</taxon>
        <taxon>Alligatorinae</taxon>
        <taxon>Alligator</taxon>
    </lineage>
</organism>
<comment type="caution">
    <text evidence="1">The sequence shown here is derived from an EMBL/GenBank/DDBJ whole genome shotgun (WGS) entry which is preliminary data.</text>
</comment>
<name>A0A151MD16_ALLMI</name>
<dbReference type="AlphaFoldDB" id="A0A151MD16"/>